<keyword evidence="1" id="KW-0175">Coiled coil</keyword>
<evidence type="ECO:0000313" key="3">
    <source>
        <dbReference type="EMBL" id="CAJ0792688.1"/>
    </source>
</evidence>
<accession>A0ABC8QCN2</accession>
<organism evidence="3 4">
    <name type="scientific">Ralstonia holmesii</name>
    <dbReference type="NCBI Taxonomy" id="3058602"/>
    <lineage>
        <taxon>Bacteria</taxon>
        <taxon>Pseudomonadati</taxon>
        <taxon>Pseudomonadota</taxon>
        <taxon>Betaproteobacteria</taxon>
        <taxon>Burkholderiales</taxon>
        <taxon>Burkholderiaceae</taxon>
        <taxon>Ralstonia</taxon>
    </lineage>
</organism>
<gene>
    <name evidence="3" type="ORF">LMG18096_02715</name>
</gene>
<dbReference type="Proteomes" id="UP001189663">
    <property type="component" value="Unassembled WGS sequence"/>
</dbReference>
<reference evidence="3 4" key="1">
    <citation type="submission" date="2023-07" db="EMBL/GenBank/DDBJ databases">
        <authorList>
            <person name="Peeters C."/>
        </authorList>
    </citation>
    <scope>NUCLEOTIDE SEQUENCE [LARGE SCALE GENOMIC DNA]</scope>
    <source>
        <strain evidence="3 4">LMG 18096</strain>
    </source>
</reference>
<name>A0ABC8QCN2_9RALS</name>
<dbReference type="AlphaFoldDB" id="A0ABC8QCN2"/>
<proteinExistence type="predicted"/>
<comment type="caution">
    <text evidence="3">The sequence shown here is derived from an EMBL/GenBank/DDBJ whole genome shotgun (WGS) entry which is preliminary data.</text>
</comment>
<sequence length="328" mass="34331">MIRLSCWVLSIGATGTAICLSVLAGWQRGGSLAERLVWVAIGVVLVVSAHLLPALVRDSPYRMRAVAGVLWATCMLTACYGHATFFLLAQRHAGELRAAAVPVTEAPLAGRSLTVVMAERAGVTARLGATNVQRCAGNCTSLEARRVALTAKLEALEAEAEDIRRQQAAGDRAVTRHDALVVDPVTARLAALLGTTDARADLLSGLAFAAVLEGVACLLWTLTLRPRATAPRVPPVVAPVTPSGSAVMASHVPESGSHECEAERHAPVGEPVTPLLGGESLDPDVMQLSQAIAAGLIRPTVVDIRRHLGCSQARAAALRRQLAVLDST</sequence>
<protein>
    <recommendedName>
        <fullName evidence="5">Twin-arginine translocation pathway signal protein</fullName>
    </recommendedName>
</protein>
<feature type="transmembrane region" description="Helical" evidence="2">
    <location>
        <begin position="35"/>
        <end position="56"/>
    </location>
</feature>
<evidence type="ECO:0000256" key="2">
    <source>
        <dbReference type="SAM" id="Phobius"/>
    </source>
</evidence>
<feature type="transmembrane region" description="Helical" evidence="2">
    <location>
        <begin position="68"/>
        <end position="89"/>
    </location>
</feature>
<feature type="coiled-coil region" evidence="1">
    <location>
        <begin position="139"/>
        <end position="173"/>
    </location>
</feature>
<dbReference type="RefSeq" id="WP_316683976.1">
    <property type="nucleotide sequence ID" value="NZ_CATZAT010000005.1"/>
</dbReference>
<evidence type="ECO:0008006" key="5">
    <source>
        <dbReference type="Google" id="ProtNLM"/>
    </source>
</evidence>
<evidence type="ECO:0000256" key="1">
    <source>
        <dbReference type="SAM" id="Coils"/>
    </source>
</evidence>
<keyword evidence="4" id="KW-1185">Reference proteome</keyword>
<keyword evidence="2" id="KW-1133">Transmembrane helix</keyword>
<dbReference type="EMBL" id="CATZAT010000005">
    <property type="protein sequence ID" value="CAJ0792688.1"/>
    <property type="molecule type" value="Genomic_DNA"/>
</dbReference>
<evidence type="ECO:0000313" key="4">
    <source>
        <dbReference type="Proteomes" id="UP001189663"/>
    </source>
</evidence>
<keyword evidence="2" id="KW-0812">Transmembrane</keyword>
<keyword evidence="2" id="KW-0472">Membrane</keyword>